<protein>
    <recommendedName>
        <fullName evidence="4">RGS domain-containing protein</fullName>
    </recommendedName>
</protein>
<dbReference type="VEuPathDB" id="FungiDB:PV10_01874"/>
<accession>A0A0D1ZUJ0</accession>
<dbReference type="RefSeq" id="XP_016229771.1">
    <property type="nucleotide sequence ID" value="XM_016366122.1"/>
</dbReference>
<keyword evidence="1" id="KW-0472">Membrane</keyword>
<evidence type="ECO:0000313" key="3">
    <source>
        <dbReference type="Proteomes" id="UP000054302"/>
    </source>
</evidence>
<evidence type="ECO:0008006" key="4">
    <source>
        <dbReference type="Google" id="ProtNLM"/>
    </source>
</evidence>
<keyword evidence="3" id="KW-1185">Reference proteome</keyword>
<dbReference type="InterPro" id="IPR036305">
    <property type="entry name" value="RGS_sf"/>
</dbReference>
<keyword evidence="1" id="KW-1133">Transmembrane helix</keyword>
<dbReference type="STRING" id="212818.A0A0D1ZUJ0"/>
<dbReference type="SUPFAM" id="SSF48097">
    <property type="entry name" value="Regulator of G-protein signaling, RGS"/>
    <property type="match status" value="1"/>
</dbReference>
<dbReference type="Gene3D" id="1.10.167.10">
    <property type="entry name" value="Regulator of G-protein Signalling 4, domain 2"/>
    <property type="match status" value="1"/>
</dbReference>
<dbReference type="InterPro" id="IPR044926">
    <property type="entry name" value="RGS_subdomain_2"/>
</dbReference>
<keyword evidence="1" id="KW-0812">Transmembrane</keyword>
<reference evidence="2 3" key="1">
    <citation type="submission" date="2015-01" db="EMBL/GenBank/DDBJ databases">
        <title>The Genome Sequence of Exophiala mesophila CBS40295.</title>
        <authorList>
            <consortium name="The Broad Institute Genomics Platform"/>
            <person name="Cuomo C."/>
            <person name="de Hoog S."/>
            <person name="Gorbushina A."/>
            <person name="Stielow B."/>
            <person name="Teixiera M."/>
            <person name="Abouelleil A."/>
            <person name="Chapman S.B."/>
            <person name="Priest M."/>
            <person name="Young S.K."/>
            <person name="Wortman J."/>
            <person name="Nusbaum C."/>
            <person name="Birren B."/>
        </authorList>
    </citation>
    <scope>NUCLEOTIDE SEQUENCE [LARGE SCALE GENOMIC DNA]</scope>
    <source>
        <strain evidence="2 3">CBS 40295</strain>
    </source>
</reference>
<dbReference type="OMA" id="VAEFWIM"/>
<feature type="transmembrane region" description="Helical" evidence="1">
    <location>
        <begin position="46"/>
        <end position="68"/>
    </location>
</feature>
<dbReference type="Proteomes" id="UP000054302">
    <property type="component" value="Unassembled WGS sequence"/>
</dbReference>
<dbReference type="AlphaFoldDB" id="A0A0D1ZUJ0"/>
<dbReference type="EMBL" id="KN847520">
    <property type="protein sequence ID" value="KIV98197.1"/>
    <property type="molecule type" value="Genomic_DNA"/>
</dbReference>
<evidence type="ECO:0000313" key="2">
    <source>
        <dbReference type="EMBL" id="KIV98197.1"/>
    </source>
</evidence>
<gene>
    <name evidence="2" type="ORF">PV10_01874</name>
</gene>
<name>A0A0D1ZUJ0_EXOME</name>
<dbReference type="HOGENOM" id="CLU_022448_0_0_1"/>
<evidence type="ECO:0000256" key="1">
    <source>
        <dbReference type="SAM" id="Phobius"/>
    </source>
</evidence>
<dbReference type="GeneID" id="27319719"/>
<feature type="transmembrane region" description="Helical" evidence="1">
    <location>
        <begin position="181"/>
        <end position="202"/>
    </location>
</feature>
<proteinExistence type="predicted"/>
<feature type="transmembrane region" description="Helical" evidence="1">
    <location>
        <begin position="309"/>
        <end position="331"/>
    </location>
</feature>
<organism evidence="2 3">
    <name type="scientific">Exophiala mesophila</name>
    <name type="common">Black yeast-like fungus</name>
    <dbReference type="NCBI Taxonomy" id="212818"/>
    <lineage>
        <taxon>Eukaryota</taxon>
        <taxon>Fungi</taxon>
        <taxon>Dikarya</taxon>
        <taxon>Ascomycota</taxon>
        <taxon>Pezizomycotina</taxon>
        <taxon>Eurotiomycetes</taxon>
        <taxon>Chaetothyriomycetidae</taxon>
        <taxon>Chaetothyriales</taxon>
        <taxon>Herpotrichiellaceae</taxon>
        <taxon>Exophiala</taxon>
    </lineage>
</organism>
<sequence>MDPPFTHSRGARPRAVDNGDQSVQLQSFAYAQGYDMALRYNTDGLGMTYVGIVVAWTCLLLPATILLIRNRHLPYLRMRNIPLCVSAVATLHVYWVLCMIAYLLNGYFPCPAEYWIMSIYLPLGIALFQATNCQLLSIAAAQSKYAQGDVVVHATAPLGHRMPTWRKWWARLKAANATRNTMTWIGIGMLVQVVVSLVVFLVSKKFHPSFGVPGTELRLDDAVSGGDEAARLACRRGWEWWPSIVWQLFWSWIYAPVLLWRVRRVDDVHGWRAQTMVCIISGLPASPMWLIALYVPGMNGVNKFFGPPLWFSASIVLMQSCVIFVPFFQIFRHRRLEAETREIIAQWEQRQKLEGSILSASQKTSTQSRFSTKSAASTASGRHGEMYTMSTLERTLQLNPKPLLMFSALRDFSGENISFLVHVRKWKANWNSNPSKNKSRKHELTESHDQTLLRQQFKQAVGIYASFVSLKYSDFPINISSAQLRDLEGTFEQYAALVCAEPASNAATPFEMFWSSTISEDPESQTGKDQLSIVSTVVGDGVKDDITPIVDPVRQLQELNMTNFGERLPSNIAIPDSFGPNVFDRAELSIKELVLTNTWAKFVKEGFAQQQNEGFRAQFEASLRACYSMLPKLSLRRRAAPTDNPLVKPSAGN</sequence>
<feature type="transmembrane region" description="Helical" evidence="1">
    <location>
        <begin position="114"/>
        <end position="136"/>
    </location>
</feature>
<feature type="transmembrane region" description="Helical" evidence="1">
    <location>
        <begin position="244"/>
        <end position="262"/>
    </location>
</feature>
<feature type="transmembrane region" description="Helical" evidence="1">
    <location>
        <begin position="274"/>
        <end position="297"/>
    </location>
</feature>
<feature type="transmembrane region" description="Helical" evidence="1">
    <location>
        <begin position="80"/>
        <end position="102"/>
    </location>
</feature>
<dbReference type="OrthoDB" id="5313079at2759"/>